<dbReference type="Proteomes" id="UP000582213">
    <property type="component" value="Unassembled WGS sequence"/>
</dbReference>
<name>A0A650CHJ4_SULOH</name>
<organism evidence="2 3">
    <name type="scientific">Sulfurisphaera ohwakuensis</name>
    <dbReference type="NCBI Taxonomy" id="69656"/>
    <lineage>
        <taxon>Archaea</taxon>
        <taxon>Thermoproteota</taxon>
        <taxon>Thermoprotei</taxon>
        <taxon>Sulfolobales</taxon>
        <taxon>Sulfolobaceae</taxon>
        <taxon>Sulfurisphaera</taxon>
    </lineage>
</organism>
<proteinExistence type="predicted"/>
<protein>
    <submittedName>
        <fullName evidence="2">CHAD domain-containing protein</fullName>
    </submittedName>
</protein>
<evidence type="ECO:0000313" key="2">
    <source>
        <dbReference type="EMBL" id="QGR17253.1"/>
    </source>
</evidence>
<dbReference type="AlphaFoldDB" id="A0A650CHJ4"/>
<dbReference type="OrthoDB" id="39948at2157"/>
<dbReference type="EMBL" id="JACHFY010000040">
    <property type="protein sequence ID" value="MBB5255078.1"/>
    <property type="molecule type" value="Genomic_DNA"/>
</dbReference>
<reference evidence="2 3" key="1">
    <citation type="submission" date="2019-10" db="EMBL/GenBank/DDBJ databases">
        <title>Genome Sequences from Six Type Strain Members of the Archaeal Family Sulfolobaceae: Acidianus ambivalens, Acidianus infernus, Metallosphaera prunae, Stygiolobus azoricus, Sulfolobus metallicus, and Sulfurisphaera ohwakuensis.</title>
        <authorList>
            <person name="Counts J.A."/>
            <person name="Kelly R.M."/>
        </authorList>
    </citation>
    <scope>NUCLEOTIDE SEQUENCE [LARGE SCALE GENOMIC DNA]</scope>
    <source>
        <strain evidence="2 3">TA-1</strain>
    </source>
</reference>
<dbReference type="KEGG" id="soh:D1869_08660"/>
<reference evidence="1 4" key="2">
    <citation type="submission" date="2020-08" db="EMBL/GenBank/DDBJ databases">
        <title>Genomic Encyclopedia of Type Strains, Phase IV (KMG-IV): sequencing the most valuable type-strain genomes for metagenomic binning, comparative biology and taxonomic classification.</title>
        <authorList>
            <person name="Goeker M."/>
        </authorList>
    </citation>
    <scope>NUCLEOTIDE SEQUENCE [LARGE SCALE GENOMIC DNA]</scope>
    <source>
        <strain evidence="1 4">DSM 12421</strain>
    </source>
</reference>
<sequence length="210" mass="24884">MKTLRPEEYANLNLKEVLGRTKIDEESIHDARVSLRKYYDVLTSLYPVYENSECAFISNEIIGNLGRIRDMDICGSRDRRRDELAYDTIKKFKRLKICFLPRKIYGSRLLLFTRIYSLYKLIPQLDDFHEIRKRVRIIRNLAEALGYSSQEIKIIAKKMGDVRDNILKMECNGLTPPEINVNIYKEEALRAITRIIKGQEEFHYRFINLE</sequence>
<dbReference type="EMBL" id="CP045484">
    <property type="protein sequence ID" value="QGR17253.1"/>
    <property type="molecule type" value="Genomic_DNA"/>
</dbReference>
<evidence type="ECO:0000313" key="3">
    <source>
        <dbReference type="Proteomes" id="UP000427373"/>
    </source>
</evidence>
<evidence type="ECO:0000313" key="1">
    <source>
        <dbReference type="EMBL" id="MBB5255078.1"/>
    </source>
</evidence>
<keyword evidence="3" id="KW-1185">Reference proteome</keyword>
<accession>A0A650CHJ4</accession>
<dbReference type="RefSeq" id="WP_156014742.1">
    <property type="nucleotide sequence ID" value="NZ_CP045484.1"/>
</dbReference>
<gene>
    <name evidence="2" type="ORF">D1869_08660</name>
    <name evidence="1" type="ORF">HNQ62_002853</name>
</gene>
<dbReference type="GeneID" id="42801312"/>
<dbReference type="Proteomes" id="UP000427373">
    <property type="component" value="Chromosome"/>
</dbReference>
<evidence type="ECO:0000313" key="4">
    <source>
        <dbReference type="Proteomes" id="UP000582213"/>
    </source>
</evidence>